<protein>
    <submittedName>
        <fullName evidence="2">Uncharacterized protein</fullName>
    </submittedName>
</protein>
<evidence type="ECO:0000313" key="3">
    <source>
        <dbReference type="Proteomes" id="UP000229278"/>
    </source>
</evidence>
<name>A0A2G6PDX9_9GAMM</name>
<keyword evidence="1" id="KW-0175">Coiled coil</keyword>
<gene>
    <name evidence="2" type="ORF">CSA09_05500</name>
</gene>
<dbReference type="EMBL" id="PDTV01000013">
    <property type="protein sequence ID" value="PIE82745.1"/>
    <property type="molecule type" value="Genomic_DNA"/>
</dbReference>
<sequence>MRPHILLVLFFYTGFALAEEAGWWEKLSKETRTIWAQSREAVSSAVDYSGSGEQEDYFSRVWQKLTPNLEKITVLEDAHESLPDSSLFGRDKQENQEDINQLLDEAIRILQISDASEIRKDISAIEEQVQQAKQRIATYRQEQVSAPVKSGWKTTMSDYDKKIAAEKQLVVRLKQEIDQKKQTFLLRLHEIGLQIDRQQLDLLLASVVGDDAIQSSIVYNNVKLVSQQLMELTRKTGEDINISRRYYGMYTILLKILLHMQNQFITEIDDNYRPSIARIEAETRNLMKSTRSILDQETLDNRRRYLEANFQAQKLTLKTADLYKKHLDAQHKKIVRAKEKIQADLQVAMNTYHTVKVSGDLVSLMRSSSRSFDDLLNIQVPDLLVFENVQMKDEFSTLTARLKE</sequence>
<evidence type="ECO:0000256" key="1">
    <source>
        <dbReference type="SAM" id="Coils"/>
    </source>
</evidence>
<comment type="caution">
    <text evidence="2">The sequence shown here is derived from an EMBL/GenBank/DDBJ whole genome shotgun (WGS) entry which is preliminary data.</text>
</comment>
<dbReference type="Proteomes" id="UP000229278">
    <property type="component" value="Unassembled WGS sequence"/>
</dbReference>
<organism evidence="2 3">
    <name type="scientific">Candidatus Contendibacter odensensis</name>
    <dbReference type="NCBI Taxonomy" id="1400860"/>
    <lineage>
        <taxon>Bacteria</taxon>
        <taxon>Pseudomonadati</taxon>
        <taxon>Pseudomonadota</taxon>
        <taxon>Gammaproteobacteria</taxon>
        <taxon>Candidatus Competibacteraceae</taxon>
        <taxon>Candidatus Contendibacter</taxon>
    </lineage>
</organism>
<feature type="coiled-coil region" evidence="1">
    <location>
        <begin position="115"/>
        <end position="183"/>
    </location>
</feature>
<proteinExistence type="predicted"/>
<accession>A0A2G6PDX9</accession>
<evidence type="ECO:0000313" key="2">
    <source>
        <dbReference type="EMBL" id="PIE82745.1"/>
    </source>
</evidence>
<dbReference type="AlphaFoldDB" id="A0A2G6PDX9"/>
<reference evidence="2 3" key="1">
    <citation type="submission" date="2017-10" db="EMBL/GenBank/DDBJ databases">
        <title>Novel microbial diversity and functional potential in the marine mammal oral microbiome.</title>
        <authorList>
            <person name="Dudek N.K."/>
            <person name="Sun C.L."/>
            <person name="Burstein D."/>
            <person name="Kantor R.S."/>
            <person name="Aliaga Goltsman D.S."/>
            <person name="Bik E.M."/>
            <person name="Thomas B.C."/>
            <person name="Banfield J.F."/>
            <person name="Relman D.A."/>
        </authorList>
    </citation>
    <scope>NUCLEOTIDE SEQUENCE [LARGE SCALE GENOMIC DNA]</scope>
    <source>
        <strain evidence="2">DOLJORAL78_50_517</strain>
    </source>
</reference>